<organism evidence="2 3">
    <name type="scientific">Dryococelus australis</name>
    <dbReference type="NCBI Taxonomy" id="614101"/>
    <lineage>
        <taxon>Eukaryota</taxon>
        <taxon>Metazoa</taxon>
        <taxon>Ecdysozoa</taxon>
        <taxon>Arthropoda</taxon>
        <taxon>Hexapoda</taxon>
        <taxon>Insecta</taxon>
        <taxon>Pterygota</taxon>
        <taxon>Neoptera</taxon>
        <taxon>Polyneoptera</taxon>
        <taxon>Phasmatodea</taxon>
        <taxon>Verophasmatodea</taxon>
        <taxon>Anareolatae</taxon>
        <taxon>Phasmatidae</taxon>
        <taxon>Eurycanthinae</taxon>
        <taxon>Dryococelus</taxon>
    </lineage>
</organism>
<feature type="compositionally biased region" description="Polar residues" evidence="1">
    <location>
        <begin position="390"/>
        <end position="404"/>
    </location>
</feature>
<proteinExistence type="predicted"/>
<reference evidence="2 3" key="1">
    <citation type="submission" date="2023-02" db="EMBL/GenBank/DDBJ databases">
        <title>LHISI_Scaffold_Assembly.</title>
        <authorList>
            <person name="Stuart O.P."/>
            <person name="Cleave R."/>
            <person name="Magrath M.J.L."/>
            <person name="Mikheyev A.S."/>
        </authorList>
    </citation>
    <scope>NUCLEOTIDE SEQUENCE [LARGE SCALE GENOMIC DNA]</scope>
    <source>
        <strain evidence="2">Daus_M_001</strain>
        <tissue evidence="2">Leg muscle</tissue>
    </source>
</reference>
<evidence type="ECO:0000256" key="1">
    <source>
        <dbReference type="SAM" id="MobiDB-lite"/>
    </source>
</evidence>
<feature type="compositionally biased region" description="Polar residues" evidence="1">
    <location>
        <begin position="569"/>
        <end position="592"/>
    </location>
</feature>
<dbReference type="EMBL" id="JARBHB010000001">
    <property type="protein sequence ID" value="KAJ8895723.1"/>
    <property type="molecule type" value="Genomic_DNA"/>
</dbReference>
<keyword evidence="3" id="KW-1185">Reference proteome</keyword>
<comment type="caution">
    <text evidence="2">The sequence shown here is derived from an EMBL/GenBank/DDBJ whole genome shotgun (WGS) entry which is preliminary data.</text>
</comment>
<evidence type="ECO:0000313" key="3">
    <source>
        <dbReference type="Proteomes" id="UP001159363"/>
    </source>
</evidence>
<feature type="region of interest" description="Disordered" evidence="1">
    <location>
        <begin position="698"/>
        <end position="777"/>
    </location>
</feature>
<dbReference type="Proteomes" id="UP001159363">
    <property type="component" value="Chromosome 1"/>
</dbReference>
<feature type="region of interest" description="Disordered" evidence="1">
    <location>
        <begin position="429"/>
        <end position="460"/>
    </location>
</feature>
<name>A0ABQ9IGB2_9NEOP</name>
<sequence length="908" mass="99595">MRKCICAVNYGRSKNACALTAATVLQRFYRLLMAGLSGYNFYTSGIVSIDDDLLARRQLDTVCRGPLAIRHHSVPSTSSDAISADLLASVHRADNDVPTCRLCSRAPCVTPDTTYRAQSFMLVVQLSIKNCPSFLSEASAHEKKIFPAGMTVAMLYFRPLASHQGEPRSFPGQVTGFSQVGIVSDDTVGTQVFSGFSRFPAILFRRLSILTSITLIGSRDLSVTSEPLKFLPSERRGQLPRMTGDNASRILCLPQFAHSLPSQHEPRSRKCTPRSDEAGFQVLRAGSRRLSLNALSMFTYLRKERHGVNKSLRIPLVTQIQRRYWVMVKRHCADDRSHRLHSRGSLLSPSIIASLALHTWFLKAVRDPRISIFHTPPTLAEGGEGDDQNILETITPDRSGTSASRPFHIETWVKRGDYVATPEWKGRVKREISDKTRQTAASPGTDSHVRKSESGSASNRTRFARWEANALTAALCERVAEKPPHLEWVESSLSIFRNLLENAIFFRFYAQGAEPECGLHVGIVLLVKILWRRSMQVPIIVLHGLLRGVAVLVRDGDHKTQIERGKTGSVHTPSPHRTSAVADNTADSSTLTKPLGLGGIPVYSSHKLPTTKTAHSTSPPPSSWPMWHTIIALVKPVPLITMEMKDPALTLLVFFFPLIKSTVPIGSSRFTFTWGTCDLAVSAAENYRNSAEVVESSFTGVEPKDNSPAHHGQHISGWCSANSSPAGRNSGGGRRTTTSLGFAGSNPPLAGMTLPTPGTTSSLARSRKPPSPPLLGRPSFRAHRTAYVDPLILLNIYRLSISVVREEVWITVVKIELLGLPVFAIGTQCYVQAVHAVNLLASHHGKPGSVPGRSAPGFSQLRIVPDNAAGRWVFSGIFRFPRPSISMLFRTHLTLPSSAIKTSLLRAT</sequence>
<feature type="region of interest" description="Disordered" evidence="1">
    <location>
        <begin position="376"/>
        <end position="405"/>
    </location>
</feature>
<protein>
    <submittedName>
        <fullName evidence="2">Uncharacterized protein</fullName>
    </submittedName>
</protein>
<evidence type="ECO:0000313" key="2">
    <source>
        <dbReference type="EMBL" id="KAJ8895723.1"/>
    </source>
</evidence>
<feature type="region of interest" description="Disordered" evidence="1">
    <location>
        <begin position="563"/>
        <end position="593"/>
    </location>
</feature>
<gene>
    <name evidence="2" type="ORF">PR048_001060</name>
</gene>
<accession>A0ABQ9IGB2</accession>